<evidence type="ECO:0000313" key="2">
    <source>
        <dbReference type="Proteomes" id="UP000319263"/>
    </source>
</evidence>
<accession>A0A516Q578</accession>
<name>A0A516Q578_9ACTN</name>
<dbReference type="AlphaFoldDB" id="A0A516Q578"/>
<evidence type="ECO:0000313" key="1">
    <source>
        <dbReference type="EMBL" id="QDP98371.1"/>
    </source>
</evidence>
<protein>
    <submittedName>
        <fullName evidence="1">DinB family protein</fullName>
    </submittedName>
</protein>
<dbReference type="Pfam" id="PF04978">
    <property type="entry name" value="MST"/>
    <property type="match status" value="1"/>
</dbReference>
<dbReference type="SUPFAM" id="SSF109854">
    <property type="entry name" value="DinB/YfiT-like putative metalloenzymes"/>
    <property type="match status" value="1"/>
</dbReference>
<dbReference type="InterPro" id="IPR007061">
    <property type="entry name" value="MST-like"/>
</dbReference>
<reference evidence="1 2" key="1">
    <citation type="submission" date="2019-07" db="EMBL/GenBank/DDBJ databases">
        <title>Microlunatus dokdonensis sp. nov. isolated from the rhizospheric soil of the wild plant Elymus tsukushiensis.</title>
        <authorList>
            <person name="Ghim S.-Y."/>
            <person name="Hwang Y.-J."/>
            <person name="Son J.-S."/>
            <person name="Shin J.-H."/>
        </authorList>
    </citation>
    <scope>NUCLEOTIDE SEQUENCE [LARGE SCALE GENOMIC DNA]</scope>
    <source>
        <strain evidence="1 2">KUDC0627</strain>
    </source>
</reference>
<proteinExistence type="predicted"/>
<organism evidence="1 2">
    <name type="scientific">Microlunatus elymi</name>
    <dbReference type="NCBI Taxonomy" id="2596828"/>
    <lineage>
        <taxon>Bacteria</taxon>
        <taxon>Bacillati</taxon>
        <taxon>Actinomycetota</taxon>
        <taxon>Actinomycetes</taxon>
        <taxon>Propionibacteriales</taxon>
        <taxon>Propionibacteriaceae</taxon>
        <taxon>Microlunatus</taxon>
    </lineage>
</organism>
<dbReference type="InterPro" id="IPR034660">
    <property type="entry name" value="DinB/YfiT-like"/>
</dbReference>
<dbReference type="EMBL" id="CP041692">
    <property type="protein sequence ID" value="QDP98371.1"/>
    <property type="molecule type" value="Genomic_DNA"/>
</dbReference>
<dbReference type="OrthoDB" id="4548523at2"/>
<sequence>MIIPEALPAPNGTDPERAVLEGFLEQYRAIAVRKAAGLDEAAARRRLVDSPTTVAGLIKHLRWVEEAWFVEVLQGRPRPQWRDVDPDWQFRLEDDDQLGNLIAEFQQACQRSRLIAAEHDLDDTGSHPRLGVVSLRWIYAHMIEEIARHAGQLDILREQLDGVVGFD</sequence>
<dbReference type="RefSeq" id="WP_143988310.1">
    <property type="nucleotide sequence ID" value="NZ_CP041692.1"/>
</dbReference>
<dbReference type="Gene3D" id="1.20.120.450">
    <property type="entry name" value="dinb family like domain"/>
    <property type="match status" value="1"/>
</dbReference>
<keyword evidence="2" id="KW-1185">Reference proteome</keyword>
<dbReference type="Proteomes" id="UP000319263">
    <property type="component" value="Chromosome"/>
</dbReference>
<dbReference type="KEGG" id="mik:FOE78_22900"/>
<gene>
    <name evidence="1" type="ORF">FOE78_22900</name>
</gene>